<organism evidence="1 2">
    <name type="scientific">Folsomia candida</name>
    <name type="common">Springtail</name>
    <dbReference type="NCBI Taxonomy" id="158441"/>
    <lineage>
        <taxon>Eukaryota</taxon>
        <taxon>Metazoa</taxon>
        <taxon>Ecdysozoa</taxon>
        <taxon>Arthropoda</taxon>
        <taxon>Hexapoda</taxon>
        <taxon>Collembola</taxon>
        <taxon>Entomobryomorpha</taxon>
        <taxon>Isotomoidea</taxon>
        <taxon>Isotomidae</taxon>
        <taxon>Proisotominae</taxon>
        <taxon>Folsomia</taxon>
    </lineage>
</organism>
<gene>
    <name evidence="1" type="ORF">Fcan01_03931</name>
</gene>
<dbReference type="EMBL" id="LNIX01000001">
    <property type="protein sequence ID" value="OXA63360.1"/>
    <property type="molecule type" value="Genomic_DNA"/>
</dbReference>
<evidence type="ECO:0000313" key="2">
    <source>
        <dbReference type="Proteomes" id="UP000198287"/>
    </source>
</evidence>
<dbReference type="Proteomes" id="UP000198287">
    <property type="component" value="Unassembled WGS sequence"/>
</dbReference>
<sequence length="152" mass="16853">MGDNLWSSGVVATASTGASWVDEVHNSTTASTSSSSDPAEKRLEEIKRKFHRGRILQIKHLPREVTEERSVTASIRSIKSGEKVVGCEGLVSGFLVVVVVVLTKFKWCSVLAGEFTLIRAKLWQLFNEAMEQMATRTTMIMGRRKLGKENLV</sequence>
<keyword evidence="2" id="KW-1185">Reference proteome</keyword>
<dbReference type="OrthoDB" id="639027at2759"/>
<evidence type="ECO:0000313" key="1">
    <source>
        <dbReference type="EMBL" id="OXA63360.1"/>
    </source>
</evidence>
<accession>A0A226F1Y4</accession>
<proteinExistence type="predicted"/>
<reference evidence="1 2" key="1">
    <citation type="submission" date="2015-12" db="EMBL/GenBank/DDBJ databases">
        <title>The genome of Folsomia candida.</title>
        <authorList>
            <person name="Faddeeva A."/>
            <person name="Derks M.F."/>
            <person name="Anvar Y."/>
            <person name="Smit S."/>
            <person name="Van Straalen N."/>
            <person name="Roelofs D."/>
        </authorList>
    </citation>
    <scope>NUCLEOTIDE SEQUENCE [LARGE SCALE GENOMIC DNA]</scope>
    <source>
        <strain evidence="1 2">VU population</strain>
        <tissue evidence="1">Whole body</tissue>
    </source>
</reference>
<comment type="caution">
    <text evidence="1">The sequence shown here is derived from an EMBL/GenBank/DDBJ whole genome shotgun (WGS) entry which is preliminary data.</text>
</comment>
<name>A0A226F1Y4_FOLCA</name>
<protein>
    <submittedName>
        <fullName evidence="1">Uncharacterized protein</fullName>
    </submittedName>
</protein>
<dbReference type="AlphaFoldDB" id="A0A226F1Y4"/>